<protein>
    <submittedName>
        <fullName evidence="1">Unnamed protein product</fullName>
    </submittedName>
</protein>
<dbReference type="EMBL" id="BSXT01005115">
    <property type="protein sequence ID" value="GMF59784.1"/>
    <property type="molecule type" value="Genomic_DNA"/>
</dbReference>
<accession>A0A9W6YCD4</accession>
<evidence type="ECO:0000313" key="2">
    <source>
        <dbReference type="Proteomes" id="UP001165121"/>
    </source>
</evidence>
<organism evidence="1 2">
    <name type="scientific">Phytophthora fragariaefolia</name>
    <dbReference type="NCBI Taxonomy" id="1490495"/>
    <lineage>
        <taxon>Eukaryota</taxon>
        <taxon>Sar</taxon>
        <taxon>Stramenopiles</taxon>
        <taxon>Oomycota</taxon>
        <taxon>Peronosporomycetes</taxon>
        <taxon>Peronosporales</taxon>
        <taxon>Peronosporaceae</taxon>
        <taxon>Phytophthora</taxon>
    </lineage>
</organism>
<evidence type="ECO:0000313" key="1">
    <source>
        <dbReference type="EMBL" id="GMF59784.1"/>
    </source>
</evidence>
<name>A0A9W6YCD4_9STRA</name>
<dbReference type="Gene3D" id="3.30.70.270">
    <property type="match status" value="1"/>
</dbReference>
<dbReference type="InterPro" id="IPR043128">
    <property type="entry name" value="Rev_trsase/Diguanyl_cyclase"/>
</dbReference>
<keyword evidence="2" id="KW-1185">Reference proteome</keyword>
<proteinExistence type="predicted"/>
<gene>
    <name evidence="1" type="ORF">Pfra01_002590200</name>
</gene>
<dbReference type="AlphaFoldDB" id="A0A9W6YCD4"/>
<comment type="caution">
    <text evidence="1">The sequence shown here is derived from an EMBL/GenBank/DDBJ whole genome shotgun (WGS) entry which is preliminary data.</text>
</comment>
<dbReference type="Proteomes" id="UP001165121">
    <property type="component" value="Unassembled WGS sequence"/>
</dbReference>
<reference evidence="1" key="1">
    <citation type="submission" date="2023-04" db="EMBL/GenBank/DDBJ databases">
        <title>Phytophthora fragariaefolia NBRC 109709.</title>
        <authorList>
            <person name="Ichikawa N."/>
            <person name="Sato H."/>
            <person name="Tonouchi N."/>
        </authorList>
    </citation>
    <scope>NUCLEOTIDE SEQUENCE</scope>
    <source>
        <strain evidence="1">NBRC 109709</strain>
    </source>
</reference>
<dbReference type="InterPro" id="IPR043502">
    <property type="entry name" value="DNA/RNA_pol_sf"/>
</dbReference>
<dbReference type="SUPFAM" id="SSF56672">
    <property type="entry name" value="DNA/RNA polymerases"/>
    <property type="match status" value="1"/>
</dbReference>
<sequence>MALDWLAAAGLTLKLKNCVFAAESMEYLGHTLSADGVQPVDRLIKAVEAFGSIAAPLAKLLKKDAEWCWTE</sequence>
<dbReference type="OrthoDB" id="115435at2759"/>